<keyword evidence="3" id="KW-1185">Reference proteome</keyword>
<reference evidence="2 3" key="1">
    <citation type="journal article" date="2019" name="Nat. Ecol. Evol.">
        <title>Megaphylogeny resolves global patterns of mushroom evolution.</title>
        <authorList>
            <person name="Varga T."/>
            <person name="Krizsan K."/>
            <person name="Foldi C."/>
            <person name="Dima B."/>
            <person name="Sanchez-Garcia M."/>
            <person name="Sanchez-Ramirez S."/>
            <person name="Szollosi G.J."/>
            <person name="Szarkandi J.G."/>
            <person name="Papp V."/>
            <person name="Albert L."/>
            <person name="Andreopoulos W."/>
            <person name="Angelini C."/>
            <person name="Antonin V."/>
            <person name="Barry K.W."/>
            <person name="Bougher N.L."/>
            <person name="Buchanan P."/>
            <person name="Buyck B."/>
            <person name="Bense V."/>
            <person name="Catcheside P."/>
            <person name="Chovatia M."/>
            <person name="Cooper J."/>
            <person name="Damon W."/>
            <person name="Desjardin D."/>
            <person name="Finy P."/>
            <person name="Geml J."/>
            <person name="Haridas S."/>
            <person name="Hughes K."/>
            <person name="Justo A."/>
            <person name="Karasinski D."/>
            <person name="Kautmanova I."/>
            <person name="Kiss B."/>
            <person name="Kocsube S."/>
            <person name="Kotiranta H."/>
            <person name="LaButti K.M."/>
            <person name="Lechner B.E."/>
            <person name="Liimatainen K."/>
            <person name="Lipzen A."/>
            <person name="Lukacs Z."/>
            <person name="Mihaltcheva S."/>
            <person name="Morgado L.N."/>
            <person name="Niskanen T."/>
            <person name="Noordeloos M.E."/>
            <person name="Ohm R.A."/>
            <person name="Ortiz-Santana B."/>
            <person name="Ovrebo C."/>
            <person name="Racz N."/>
            <person name="Riley R."/>
            <person name="Savchenko A."/>
            <person name="Shiryaev A."/>
            <person name="Soop K."/>
            <person name="Spirin V."/>
            <person name="Szebenyi C."/>
            <person name="Tomsovsky M."/>
            <person name="Tulloss R.E."/>
            <person name="Uehling J."/>
            <person name="Grigoriev I.V."/>
            <person name="Vagvolgyi C."/>
            <person name="Papp T."/>
            <person name="Martin F.M."/>
            <person name="Miettinen O."/>
            <person name="Hibbett D.S."/>
            <person name="Nagy L.G."/>
        </authorList>
    </citation>
    <scope>NUCLEOTIDE SEQUENCE [LARGE SCALE GENOMIC DNA]</scope>
    <source>
        <strain evidence="2 3">FP101781</strain>
    </source>
</reference>
<evidence type="ECO:0000313" key="2">
    <source>
        <dbReference type="EMBL" id="TEB34787.1"/>
    </source>
</evidence>
<gene>
    <name evidence="2" type="ORF">FA13DRAFT_1729447</name>
</gene>
<dbReference type="AlphaFoldDB" id="A0A4Y7TKS3"/>
<protein>
    <recommendedName>
        <fullName evidence="4">F-box domain-containing protein</fullName>
    </recommendedName>
</protein>
<dbReference type="OrthoDB" id="2927139at2759"/>
<dbReference type="EMBL" id="QPFP01000009">
    <property type="protein sequence ID" value="TEB34787.1"/>
    <property type="molecule type" value="Genomic_DNA"/>
</dbReference>
<accession>A0A4Y7TKS3</accession>
<feature type="region of interest" description="Disordered" evidence="1">
    <location>
        <begin position="437"/>
        <end position="460"/>
    </location>
</feature>
<dbReference type="Proteomes" id="UP000298030">
    <property type="component" value="Unassembled WGS sequence"/>
</dbReference>
<sequence length="496" mass="56076">MSSPPPTIDDIPAELLLKIFKLCVEPRQGPGHYHTLDTDLRHRRSVVLSHGCQKWRALTLGDLTLWTDIRLTGTAKLEMLYFERSRPLPIDLTVDLVAMERRREGVDCAAIIGCKLLALPLKDRTRIQSIRATHFRHHDARSMVSCIDRLNLPALSALFIRTTSSDPYSYRQRRWGRLEVHSLLDSDALTTLELHGRRQILDGRVVKRALESCPRLETLVVGGLSLARDPSEPDWQVSLKRLAVGSPIFRRPEEHVRCTARCPCPFRNLVVDNLEYIEVAGGAIEDTLRHLLPIIKRRGTDVRHTSLSRDRLLTIVLNSHSLLKFSGGRDFKGLAQSLPHDINLHIFHASSDYSQKIQFCEWFKHTRSTCLYVLSGVAAHSVIWSGQPGIAPYRLFQPRQGFTPALIHPDAAECTGLGDSDMETRGWILPGSGSHGPYLDATQPNSEDTADSDPPKLVMSARRSRPYIDLDLDLDFDWQGYRRSLGWPDNYDTPSD</sequence>
<evidence type="ECO:0000313" key="3">
    <source>
        <dbReference type="Proteomes" id="UP000298030"/>
    </source>
</evidence>
<comment type="caution">
    <text evidence="2">The sequence shown here is derived from an EMBL/GenBank/DDBJ whole genome shotgun (WGS) entry which is preliminary data.</text>
</comment>
<organism evidence="2 3">
    <name type="scientific">Coprinellus micaceus</name>
    <name type="common">Glistening ink-cap mushroom</name>
    <name type="synonym">Coprinus micaceus</name>
    <dbReference type="NCBI Taxonomy" id="71717"/>
    <lineage>
        <taxon>Eukaryota</taxon>
        <taxon>Fungi</taxon>
        <taxon>Dikarya</taxon>
        <taxon>Basidiomycota</taxon>
        <taxon>Agaricomycotina</taxon>
        <taxon>Agaricomycetes</taxon>
        <taxon>Agaricomycetidae</taxon>
        <taxon>Agaricales</taxon>
        <taxon>Agaricineae</taxon>
        <taxon>Psathyrellaceae</taxon>
        <taxon>Coprinellus</taxon>
    </lineage>
</organism>
<proteinExistence type="predicted"/>
<name>A0A4Y7TKS3_COPMI</name>
<evidence type="ECO:0000256" key="1">
    <source>
        <dbReference type="SAM" id="MobiDB-lite"/>
    </source>
</evidence>
<evidence type="ECO:0008006" key="4">
    <source>
        <dbReference type="Google" id="ProtNLM"/>
    </source>
</evidence>
<dbReference type="STRING" id="71717.A0A4Y7TKS3"/>